<evidence type="ECO:0000313" key="2">
    <source>
        <dbReference type="EMBL" id="TXB67191.1"/>
    </source>
</evidence>
<keyword evidence="1" id="KW-1133">Transmembrane helix</keyword>
<evidence type="ECO:0000256" key="1">
    <source>
        <dbReference type="SAM" id="Phobius"/>
    </source>
</evidence>
<dbReference type="AlphaFoldDB" id="A0A5C6RY52"/>
<feature type="transmembrane region" description="Helical" evidence="1">
    <location>
        <begin position="79"/>
        <end position="99"/>
    </location>
</feature>
<name>A0A5C6RY52_9FLAO</name>
<dbReference type="EMBL" id="VOOS01000001">
    <property type="protein sequence ID" value="TXB67191.1"/>
    <property type="molecule type" value="Genomic_DNA"/>
</dbReference>
<comment type="caution">
    <text evidence="2">The sequence shown here is derived from an EMBL/GenBank/DDBJ whole genome shotgun (WGS) entry which is preliminary data.</text>
</comment>
<sequence>MSKNVFAQDEFYNESSKENNTSVIFNTYASSDSNNIDGYTTERDYFDNSIENNDEVITDEEEVFEEQRRKQQRRNRAEFAAEFFFDVIVNAAFIVVAFWQ</sequence>
<keyword evidence="1" id="KW-0812">Transmembrane</keyword>
<reference evidence="2 3" key="1">
    <citation type="submission" date="2019-08" db="EMBL/GenBank/DDBJ databases">
        <title>Genome of Vicingus serpentipes NCIMB 15042.</title>
        <authorList>
            <person name="Bowman J.P."/>
        </authorList>
    </citation>
    <scope>NUCLEOTIDE SEQUENCE [LARGE SCALE GENOMIC DNA]</scope>
    <source>
        <strain evidence="2 3">NCIMB 15042</strain>
    </source>
</reference>
<organism evidence="2 3">
    <name type="scientific">Vicingus serpentipes</name>
    <dbReference type="NCBI Taxonomy" id="1926625"/>
    <lineage>
        <taxon>Bacteria</taxon>
        <taxon>Pseudomonadati</taxon>
        <taxon>Bacteroidota</taxon>
        <taxon>Flavobacteriia</taxon>
        <taxon>Flavobacteriales</taxon>
        <taxon>Vicingaceae</taxon>
        <taxon>Vicingus</taxon>
    </lineage>
</organism>
<dbReference type="Proteomes" id="UP000321721">
    <property type="component" value="Unassembled WGS sequence"/>
</dbReference>
<keyword evidence="1" id="KW-0472">Membrane</keyword>
<gene>
    <name evidence="2" type="ORF">FRY74_03120</name>
</gene>
<proteinExistence type="predicted"/>
<protein>
    <submittedName>
        <fullName evidence="2">Uncharacterized protein</fullName>
    </submittedName>
</protein>
<accession>A0A5C6RY52</accession>
<evidence type="ECO:0000313" key="3">
    <source>
        <dbReference type="Proteomes" id="UP000321721"/>
    </source>
</evidence>
<keyword evidence="3" id="KW-1185">Reference proteome</keyword>